<dbReference type="AlphaFoldDB" id="A0A2M9HDA6"/>
<name>A0A2M9HDA6_9BIFI</name>
<evidence type="ECO:0000313" key="2">
    <source>
        <dbReference type="Proteomes" id="UP000231451"/>
    </source>
</evidence>
<accession>A0A2M9HDA6</accession>
<keyword evidence="2" id="KW-1185">Reference proteome</keyword>
<proteinExistence type="predicted"/>
<dbReference type="EMBL" id="PEBK01000008">
    <property type="protein sequence ID" value="PJM74798.1"/>
    <property type="molecule type" value="Genomic_DNA"/>
</dbReference>
<dbReference type="Proteomes" id="UP000231451">
    <property type="component" value="Unassembled WGS sequence"/>
</dbReference>
<sequence>MSKTYKDRPYYLAEREALAVGYDNGWWTRWVTVKPEWRADVDGYAYTRHNHRTHLRLRRRSDWRWIEGDWSTDYGNERRIGQLLKMACREANSGLMSEDWDDPLVYQRRRRWYM</sequence>
<dbReference type="RefSeq" id="WP_100513490.1">
    <property type="nucleotide sequence ID" value="NZ_PEBK01000008.1"/>
</dbReference>
<comment type="caution">
    <text evidence="1">The sequence shown here is derived from an EMBL/GenBank/DDBJ whole genome shotgun (WGS) entry which is preliminary data.</text>
</comment>
<dbReference type="OrthoDB" id="3233416at2"/>
<gene>
    <name evidence="1" type="ORF">CSQ87_08735</name>
</gene>
<evidence type="ECO:0000313" key="1">
    <source>
        <dbReference type="EMBL" id="PJM74798.1"/>
    </source>
</evidence>
<protein>
    <submittedName>
        <fullName evidence="1">Uncharacterized protein</fullName>
    </submittedName>
</protein>
<reference evidence="1 2" key="1">
    <citation type="submission" date="2017-10" db="EMBL/GenBank/DDBJ databases">
        <title>Draft genome sequences of strains TRE 1, TRE 9, TRE H and TRI 7, isolated from tamarins, belonging to four potential novel Bifidobacterium species.</title>
        <authorList>
            <person name="Mattarelli P."/>
            <person name="Modesto M."/>
            <person name="Puglisi E."/>
            <person name="Morelli L."/>
            <person name="Spezio C."/>
            <person name="Bonetti A."/>
            <person name="Sandri C."/>
        </authorList>
    </citation>
    <scope>NUCLEOTIDE SEQUENCE [LARGE SCALE GENOMIC DNA]</scope>
    <source>
        <strain evidence="2">TRI7</strain>
    </source>
</reference>
<organism evidence="1 2">
    <name type="scientific">Bifidobacterium simiarum</name>
    <dbReference type="NCBI Taxonomy" id="2045441"/>
    <lineage>
        <taxon>Bacteria</taxon>
        <taxon>Bacillati</taxon>
        <taxon>Actinomycetota</taxon>
        <taxon>Actinomycetes</taxon>
        <taxon>Bifidobacteriales</taxon>
        <taxon>Bifidobacteriaceae</taxon>
        <taxon>Bifidobacterium</taxon>
    </lineage>
</organism>